<dbReference type="RefSeq" id="WP_006870574.1">
    <property type="nucleotide sequence ID" value="NZ_JH413817.1"/>
</dbReference>
<sequence length="167" mass="19312">MQFNSNLGNYYSLEKPLQELMALNMNALENLSYIHPADLLSAQNPEELLEKNMDVFVQNGHQLLDYWQDACNIMEKCWLIVSYDILEQNHQVMQQPSLFNLDKVGKGNARPTGANERKKMISAPPITVDEVQKNLNENPREDRDSVKHRREPLLRGNGSEKAERKNF</sequence>
<reference evidence="2 3" key="1">
    <citation type="journal article" date="2011" name="BMC Genomics">
        <title>Insight into cross-talk between intra-amoebal pathogens.</title>
        <authorList>
            <person name="Gimenez G."/>
            <person name="Bertelli C."/>
            <person name="Moliner C."/>
            <person name="Robert C."/>
            <person name="Raoult D."/>
            <person name="Fournier P.E."/>
            <person name="Greub G."/>
        </authorList>
    </citation>
    <scope>NUCLEOTIDE SEQUENCE [LARGE SCALE GENOMIC DNA]</scope>
    <source>
        <strain evidence="2 3">LLAP12</strain>
    </source>
</reference>
<proteinExistence type="predicted"/>
<dbReference type="InParanoid" id="G9EN23"/>
<gene>
    <name evidence="2" type="ORF">LDG_6643</name>
</gene>
<name>G9EN23_9GAMM</name>
<dbReference type="HOGENOM" id="CLU_1592519_0_0_6"/>
<keyword evidence="3" id="KW-1185">Reference proteome</keyword>
<dbReference type="Proteomes" id="UP000002770">
    <property type="component" value="Unassembled WGS sequence"/>
</dbReference>
<dbReference type="OrthoDB" id="5654259at2"/>
<accession>G9EN23</accession>
<evidence type="ECO:0000256" key="1">
    <source>
        <dbReference type="SAM" id="MobiDB-lite"/>
    </source>
</evidence>
<feature type="region of interest" description="Disordered" evidence="1">
    <location>
        <begin position="104"/>
        <end position="167"/>
    </location>
</feature>
<dbReference type="AlphaFoldDB" id="G9EN23"/>
<protein>
    <recommendedName>
        <fullName evidence="4">Phasin domain-containing protein</fullName>
    </recommendedName>
</protein>
<evidence type="ECO:0000313" key="2">
    <source>
        <dbReference type="EMBL" id="EHL31184.1"/>
    </source>
</evidence>
<feature type="compositionally biased region" description="Basic and acidic residues" evidence="1">
    <location>
        <begin position="158"/>
        <end position="167"/>
    </location>
</feature>
<evidence type="ECO:0000313" key="3">
    <source>
        <dbReference type="Proteomes" id="UP000002770"/>
    </source>
</evidence>
<organism evidence="2 3">
    <name type="scientific">Legionella drancourtii LLAP12</name>
    <dbReference type="NCBI Taxonomy" id="658187"/>
    <lineage>
        <taxon>Bacteria</taxon>
        <taxon>Pseudomonadati</taxon>
        <taxon>Pseudomonadota</taxon>
        <taxon>Gammaproteobacteria</taxon>
        <taxon>Legionellales</taxon>
        <taxon>Legionellaceae</taxon>
        <taxon>Legionella</taxon>
    </lineage>
</organism>
<dbReference type="EMBL" id="JH413817">
    <property type="protein sequence ID" value="EHL31184.1"/>
    <property type="molecule type" value="Genomic_DNA"/>
</dbReference>
<evidence type="ECO:0008006" key="4">
    <source>
        <dbReference type="Google" id="ProtNLM"/>
    </source>
</evidence>